<evidence type="ECO:0000259" key="2">
    <source>
        <dbReference type="SMART" id="SM00849"/>
    </source>
</evidence>
<dbReference type="InterPro" id="IPR052195">
    <property type="entry name" value="Bact_Alkyl/Aryl-Sulfatase"/>
</dbReference>
<dbReference type="GO" id="GO:0046983">
    <property type="term" value="F:protein dimerization activity"/>
    <property type="evidence" value="ECO:0007669"/>
    <property type="project" value="InterPro"/>
</dbReference>
<dbReference type="GO" id="GO:0016787">
    <property type="term" value="F:hydrolase activity"/>
    <property type="evidence" value="ECO:0007669"/>
    <property type="project" value="UniProtKB-KW"/>
</dbReference>
<dbReference type="Proteomes" id="UP000320160">
    <property type="component" value="Unassembled WGS sequence"/>
</dbReference>
<dbReference type="InterPro" id="IPR036866">
    <property type="entry name" value="RibonucZ/Hydroxyglut_hydro"/>
</dbReference>
<proteinExistence type="predicted"/>
<sequence>MRYLLLLLALMAAGPARADGFTPSAEDKLVQQGRALLAREYPETMRHMARQDGFGGPSSPPIARAMLSDAPELVAAAKAKMSVEKLGDRMWLVRFPYVNVALVETRTGLLLFDTGYAAIGPALVELIPTLSKKPLTHIVVSHVHVDHAYGWPALKAKWPKVKTITSDLFPAMAAKEVRLGGSIGRLNNQPLPLQPSTVDRLPKADIFVRDRLSLMIGGERFELFHAPGETEEQMWMALPGRGAIFTADYYQGFLPNAGNGKRIMRHVDEWAAALRAMAAFKPALLMPMHGAPVSDAVEVKRRLTILAKALEHVSAETVRRLNDGERKDVIAATIAWPKRFAEEPTLDAQYNRPEDISRMVSMRWTGWWDGVPGHFAALPFEAEAKEAIRLAGGIDALDRRARELLPSDPKLAARLADWAFFGEPENPVALRLTVDVYMARLAEPDMPVQEGLVYFDQAAKARAMLQQLGRQPNP</sequence>
<keyword evidence="4" id="KW-1185">Reference proteome</keyword>
<dbReference type="PANTHER" id="PTHR43223">
    <property type="entry name" value="ALKYL/ARYL-SULFATASE"/>
    <property type="match status" value="1"/>
</dbReference>
<feature type="signal peptide" evidence="1">
    <location>
        <begin position="1"/>
        <end position="18"/>
    </location>
</feature>
<dbReference type="InterPro" id="IPR029228">
    <property type="entry name" value="Alkyl_sulf_dimr"/>
</dbReference>
<organism evidence="3 4">
    <name type="scientific">Sphingorhabdus contaminans</name>
    <dbReference type="NCBI Taxonomy" id="1343899"/>
    <lineage>
        <taxon>Bacteria</taxon>
        <taxon>Pseudomonadati</taxon>
        <taxon>Pseudomonadota</taxon>
        <taxon>Alphaproteobacteria</taxon>
        <taxon>Sphingomonadales</taxon>
        <taxon>Sphingomonadaceae</taxon>
        <taxon>Sphingorhabdus</taxon>
    </lineage>
</organism>
<accession>A0A553WCS6</accession>
<dbReference type="SUPFAM" id="SSF56281">
    <property type="entry name" value="Metallo-hydrolase/oxidoreductase"/>
    <property type="match status" value="1"/>
</dbReference>
<dbReference type="Pfam" id="PF14863">
    <property type="entry name" value="Alkyl_sulf_dimr"/>
    <property type="match status" value="1"/>
</dbReference>
<name>A0A553WCS6_9SPHN</name>
<dbReference type="PANTHER" id="PTHR43223:SF2">
    <property type="entry name" value="METALLO-BETA-LACTAMASE DOMAIN-CONTAINING PROTEIN"/>
    <property type="match status" value="1"/>
</dbReference>
<dbReference type="InterPro" id="IPR001279">
    <property type="entry name" value="Metallo-B-lactamas"/>
</dbReference>
<evidence type="ECO:0000313" key="4">
    <source>
        <dbReference type="Proteomes" id="UP000320160"/>
    </source>
</evidence>
<protein>
    <submittedName>
        <fullName evidence="3">MBL fold metallo-hydrolase</fullName>
    </submittedName>
</protein>
<evidence type="ECO:0000313" key="3">
    <source>
        <dbReference type="EMBL" id="TSB02489.1"/>
    </source>
</evidence>
<gene>
    <name evidence="3" type="ORF">FOM92_15505</name>
</gene>
<reference evidence="3 4" key="1">
    <citation type="submission" date="2019-07" db="EMBL/GenBank/DDBJ databases">
        <authorList>
            <person name="Park M."/>
        </authorList>
    </citation>
    <scope>NUCLEOTIDE SEQUENCE [LARGE SCALE GENOMIC DNA]</scope>
    <source>
        <strain evidence="3 4">KCTC32445</strain>
    </source>
</reference>
<dbReference type="InterPro" id="IPR038536">
    <property type="entry name" value="Alkyl/aryl-sulf_dimr_sf"/>
</dbReference>
<dbReference type="Gene3D" id="3.60.15.10">
    <property type="entry name" value="Ribonuclease Z/Hydroxyacylglutathione hydrolase-like"/>
    <property type="match status" value="1"/>
</dbReference>
<dbReference type="OrthoDB" id="420651at2"/>
<dbReference type="RefSeq" id="WP_143777707.1">
    <property type="nucleotide sequence ID" value="NZ_VKKU01000002.1"/>
</dbReference>
<dbReference type="SMART" id="SM00849">
    <property type="entry name" value="Lactamase_B"/>
    <property type="match status" value="1"/>
</dbReference>
<evidence type="ECO:0000256" key="1">
    <source>
        <dbReference type="SAM" id="SignalP"/>
    </source>
</evidence>
<keyword evidence="1" id="KW-0732">Signal</keyword>
<keyword evidence="3" id="KW-0378">Hydrolase</keyword>
<dbReference type="EMBL" id="VKKU01000002">
    <property type="protein sequence ID" value="TSB02489.1"/>
    <property type="molecule type" value="Genomic_DNA"/>
</dbReference>
<dbReference type="Pfam" id="PF00753">
    <property type="entry name" value="Lactamase_B"/>
    <property type="match status" value="1"/>
</dbReference>
<dbReference type="AlphaFoldDB" id="A0A553WCS6"/>
<comment type="caution">
    <text evidence="3">The sequence shown here is derived from an EMBL/GenBank/DDBJ whole genome shotgun (WGS) entry which is preliminary data.</text>
</comment>
<dbReference type="Gene3D" id="1.25.40.880">
    <property type="entry name" value="Alkyl sulfatase, dimerisation domain"/>
    <property type="match status" value="1"/>
</dbReference>
<feature type="domain" description="Metallo-beta-lactamase" evidence="2">
    <location>
        <begin position="97"/>
        <end position="289"/>
    </location>
</feature>
<feature type="chain" id="PRO_5021753660" evidence="1">
    <location>
        <begin position="19"/>
        <end position="474"/>
    </location>
</feature>